<dbReference type="GO" id="GO:0043332">
    <property type="term" value="C:mating projection tip"/>
    <property type="evidence" value="ECO:0007669"/>
    <property type="project" value="UniProtKB-UniRule"/>
</dbReference>
<dbReference type="GO" id="GO:0032220">
    <property type="term" value="P:plasma membrane fusion involved in cytogamy"/>
    <property type="evidence" value="ECO:0007669"/>
    <property type="project" value="TreeGrafter"/>
</dbReference>
<keyword evidence="6 10" id="KW-0184">Conjugation</keyword>
<feature type="region of interest" description="Disordered" evidence="11">
    <location>
        <begin position="795"/>
        <end position="890"/>
    </location>
</feature>
<dbReference type="InterPro" id="IPR026777">
    <property type="entry name" value="PRM1"/>
</dbReference>
<evidence type="ECO:0000256" key="3">
    <source>
        <dbReference type="ARBA" id="ARBA00010780"/>
    </source>
</evidence>
<feature type="transmembrane region" description="Helical" evidence="10">
    <location>
        <begin position="33"/>
        <end position="51"/>
    </location>
</feature>
<evidence type="ECO:0000256" key="4">
    <source>
        <dbReference type="ARBA" id="ARBA00022475"/>
    </source>
</evidence>
<feature type="transmembrane region" description="Helical" evidence="10">
    <location>
        <begin position="305"/>
        <end position="327"/>
    </location>
</feature>
<feature type="compositionally biased region" description="Basic and acidic residues" evidence="11">
    <location>
        <begin position="699"/>
        <end position="708"/>
    </location>
</feature>
<dbReference type="Proteomes" id="UP000629468">
    <property type="component" value="Unassembled WGS sequence"/>
</dbReference>
<feature type="compositionally biased region" description="Low complexity" evidence="11">
    <location>
        <begin position="823"/>
        <end position="840"/>
    </location>
</feature>
<evidence type="ECO:0000256" key="9">
    <source>
        <dbReference type="ARBA" id="ARBA00023180"/>
    </source>
</evidence>
<evidence type="ECO:0000256" key="7">
    <source>
        <dbReference type="ARBA" id="ARBA00022989"/>
    </source>
</evidence>
<protein>
    <recommendedName>
        <fullName evidence="10">Plasma membrane fusion protein PRM1</fullName>
    </recommendedName>
</protein>
<dbReference type="AlphaFoldDB" id="A0A8H7KJL8"/>
<reference evidence="12 13" key="1">
    <citation type="journal article" name="Sci. Rep.">
        <title>Telomere-to-telomere assembled and centromere annotated genomes of the two main subspecies of the button mushroom Agaricus bisporus reveal especially polymorphic chromosome ends.</title>
        <authorList>
            <person name="Sonnenberg A.S.M."/>
            <person name="Sedaghat-Telgerd N."/>
            <person name="Lavrijssen B."/>
            <person name="Ohm R.A."/>
            <person name="Hendrickx P.M."/>
            <person name="Scholtmeijer K."/>
            <person name="Baars J.J.P."/>
            <person name="van Peer A."/>
        </authorList>
    </citation>
    <scope>NUCLEOTIDE SEQUENCE [LARGE SCALE GENOMIC DNA]</scope>
    <source>
        <strain evidence="12 13">H119_p4</strain>
    </source>
</reference>
<keyword evidence="4 10" id="KW-1003">Cell membrane</keyword>
<comment type="similarity">
    <text evidence="3 10">Belongs to the PRM1 family.</text>
</comment>
<dbReference type="PANTHER" id="PTHR31030:SF1">
    <property type="entry name" value="PLASMA MEMBRANE FUSION PROTEIN PRM1"/>
    <property type="match status" value="1"/>
</dbReference>
<organism evidence="12 13">
    <name type="scientific">Agaricus bisporus var. burnettii</name>
    <dbReference type="NCBI Taxonomy" id="192524"/>
    <lineage>
        <taxon>Eukaryota</taxon>
        <taxon>Fungi</taxon>
        <taxon>Dikarya</taxon>
        <taxon>Basidiomycota</taxon>
        <taxon>Agaricomycotina</taxon>
        <taxon>Agaricomycetes</taxon>
        <taxon>Agaricomycetidae</taxon>
        <taxon>Agaricales</taxon>
        <taxon>Agaricineae</taxon>
        <taxon>Agaricaceae</taxon>
        <taxon>Agaricus</taxon>
    </lineage>
</organism>
<evidence type="ECO:0000313" key="12">
    <source>
        <dbReference type="EMBL" id="KAF7782265.1"/>
    </source>
</evidence>
<evidence type="ECO:0000256" key="10">
    <source>
        <dbReference type="RuleBase" id="RU366035"/>
    </source>
</evidence>
<keyword evidence="9" id="KW-0325">Glycoprotein</keyword>
<dbReference type="GO" id="GO:0005886">
    <property type="term" value="C:plasma membrane"/>
    <property type="evidence" value="ECO:0007669"/>
    <property type="project" value="UniProtKB-SubCell"/>
</dbReference>
<feature type="transmembrane region" description="Helical" evidence="10">
    <location>
        <begin position="413"/>
        <end position="434"/>
    </location>
</feature>
<keyword evidence="8 10" id="KW-0472">Membrane</keyword>
<evidence type="ECO:0000256" key="1">
    <source>
        <dbReference type="ARBA" id="ARBA00002512"/>
    </source>
</evidence>
<dbReference type="EMBL" id="JABXXO010000003">
    <property type="protein sequence ID" value="KAF7782265.1"/>
    <property type="molecule type" value="Genomic_DNA"/>
</dbReference>
<accession>A0A8H7KJL8</accession>
<proteinExistence type="inferred from homology"/>
<comment type="caution">
    <text evidence="10">Lacks conserved residue(s) required for the propagation of feature annotation.</text>
</comment>
<evidence type="ECO:0000256" key="8">
    <source>
        <dbReference type="ARBA" id="ARBA00023136"/>
    </source>
</evidence>
<dbReference type="PANTHER" id="PTHR31030">
    <property type="entry name" value="PLASMA MEMBRANE FUSION PROTEIN PRM1"/>
    <property type="match status" value="1"/>
</dbReference>
<evidence type="ECO:0000256" key="11">
    <source>
        <dbReference type="SAM" id="MobiDB-lite"/>
    </source>
</evidence>
<keyword evidence="7 10" id="KW-1133">Transmembrane helix</keyword>
<keyword evidence="5 10" id="KW-0812">Transmembrane</keyword>
<comment type="function">
    <text evidence="1 10">Involved in cell fusion during mating by stabilizing the plasma membrane fusion event.</text>
</comment>
<feature type="region of interest" description="Disordered" evidence="11">
    <location>
        <begin position="695"/>
        <end position="714"/>
    </location>
</feature>
<feature type="transmembrane region" description="Helical" evidence="10">
    <location>
        <begin position="613"/>
        <end position="638"/>
    </location>
</feature>
<evidence type="ECO:0000256" key="2">
    <source>
        <dbReference type="ARBA" id="ARBA00004651"/>
    </source>
</evidence>
<feature type="compositionally biased region" description="Polar residues" evidence="11">
    <location>
        <begin position="866"/>
        <end position="877"/>
    </location>
</feature>
<comment type="caution">
    <text evidence="12">The sequence shown here is derived from an EMBL/GenBank/DDBJ whole genome shotgun (WGS) entry which is preliminary data.</text>
</comment>
<evidence type="ECO:0000313" key="13">
    <source>
        <dbReference type="Proteomes" id="UP000629468"/>
    </source>
</evidence>
<feature type="compositionally biased region" description="Pro residues" evidence="11">
    <location>
        <begin position="843"/>
        <end position="857"/>
    </location>
</feature>
<name>A0A8H7KJL8_AGABI</name>
<evidence type="ECO:0000256" key="5">
    <source>
        <dbReference type="ARBA" id="ARBA00022692"/>
    </source>
</evidence>
<evidence type="ECO:0000256" key="6">
    <source>
        <dbReference type="ARBA" id="ARBA00022971"/>
    </source>
</evidence>
<gene>
    <name evidence="12" type="ORF">Agabi119p4_1641</name>
</gene>
<feature type="compositionally biased region" description="Polar residues" evidence="11">
    <location>
        <begin position="811"/>
        <end position="822"/>
    </location>
</feature>
<sequence length="1019" mass="111768">MSNPPAPWISPPPTYDTSYTTTTLTPYLQLPHLLSLTWLAYPILSLIFVAFRLQLSLAASQDAVANAKGDILSSCQAAEHAATSAASMPRIMAIATNEQFVDAVNGSLNGVRYVLTTSLTVMEAIINFIVDLYRSTLLCFLELVVRGGLSIILGAVQEVDNLLKSTANGLKSSIESDIQSANSVIKNFVDGVNKVNPFSDIQAPQINVPNLDGLTNLQLPTSIQDSLNNLNNSLPSVSQLKEGIESIIDTPFELLKKEINDTFAEISFDSSVMPIPAQNRLSFCNDVDLSVVDDIGDDLIKTAKIGIIILIVLALVLIGLNCLLTWYKWRCMKAHLEYTRQAWLTDPTMYHHKTAQGVPQLTLTDHNLLMLQASSAHPLVTRITNRLSQLLRLSPSQHTHLQWFLNYIFHPPAVAVFLIGFFGLLCVELQLLAMGPLVAKYQDRAASTVSDFSNTIATSINDNMRNQSAAYANDVNSRVDAVQKTLNDGLFGWVNQTTTGLNTTLNQFYSDVENAVNSVFGGTILESPAQEFVRCFIGSKIDAVENMLTFLHDNLKVDMPRMNDSVLMLSQATVDETVQPIAAAAIGGGADDDQGLIGRLVNSYADSLRKERIMFIIFLGLWGVVILMGLAVVFWHAYGRRFMENRKKKRWAGRRDQDFDGAGLVAPFRDTTSSHQGHNPPSSWTVMNRAVSPSESIGDPEKSWDSHLGENLPKNNVEQRKGFMATAKEKLVHRKPPPVFIPNEEKRHTPWFSRVTSLLHKKDSQDVTETDRNIGVPQLQSTSYDFNDVSRSVNEPPVFVNNEPKSHWSPDNESEPSWATPMTPSKASAALPSATLSPTSHKSPPPNRFVISPPRPLQPRRARNVSGVSSEPGSPLSTHGGFAAQSPAGLQQPLNPIPLHYGYDSAHSRFPIPSSNSRKHQGPVASSALPIQTVPNHRRSVSFPAVSRGNNVAGVDEENGIADVANSVGRLLTASNRPFTRQPSRVLSPFDDVHKVKIDKPVMTRKSIPTNPFEGGVAV</sequence>
<comment type="subcellular location">
    <subcellularLocation>
        <location evidence="2 10">Cell membrane</location>
        <topology evidence="2 10">Multi-pass membrane protein</topology>
    </subcellularLocation>
</comment>